<dbReference type="PANTHER" id="PTHR19271:SF16">
    <property type="entry name" value="CYTOCHROME B"/>
    <property type="match status" value="1"/>
</dbReference>
<dbReference type="InterPro" id="IPR048260">
    <property type="entry name" value="Cytochrome_b_C_euk/bac"/>
</dbReference>
<feature type="transmembrane region" description="Helical" evidence="20">
    <location>
        <begin position="111"/>
        <end position="133"/>
    </location>
</feature>
<evidence type="ECO:0000256" key="10">
    <source>
        <dbReference type="ARBA" id="ARBA00022792"/>
    </source>
</evidence>
<feature type="domain" description="Cytochrome b/b6 N-terminal region profile" evidence="21">
    <location>
        <begin position="1"/>
        <end position="210"/>
    </location>
</feature>
<dbReference type="InterPro" id="IPR005797">
    <property type="entry name" value="Cyt_b/b6_N"/>
</dbReference>
<dbReference type="CDD" id="cd00284">
    <property type="entry name" value="Cytochrome_b_N"/>
    <property type="match status" value="1"/>
</dbReference>
<evidence type="ECO:0000256" key="6">
    <source>
        <dbReference type="ARBA" id="ARBA00022617"/>
    </source>
</evidence>
<reference evidence="23" key="1">
    <citation type="submission" date="2020-04" db="EMBL/GenBank/DDBJ databases">
        <title>Mitochondrial genome of Aromia bungii.</title>
        <authorList>
            <person name="Du Y."/>
            <person name="Song X."/>
        </authorList>
    </citation>
    <scope>NUCLEOTIDE SEQUENCE</scope>
</reference>
<dbReference type="GO" id="GO:0006122">
    <property type="term" value="P:mitochondrial electron transport, ubiquinol to cytochrome c"/>
    <property type="evidence" value="ECO:0007669"/>
    <property type="project" value="TreeGrafter"/>
</dbReference>
<feature type="transmembrane region" description="Helical" evidence="20">
    <location>
        <begin position="37"/>
        <end position="56"/>
    </location>
</feature>
<dbReference type="InterPro" id="IPR016174">
    <property type="entry name" value="Di-haem_cyt_TM"/>
</dbReference>
<evidence type="ECO:0000256" key="20">
    <source>
        <dbReference type="RuleBase" id="RU362117"/>
    </source>
</evidence>
<comment type="function">
    <text evidence="1 20">Component of the ubiquinol-cytochrome c reductase complex (complex III or cytochrome b-c1 complex) that is part of the mitochondrial respiratory chain. The b-c1 complex mediates electron transfer from ubiquinol to cytochrome c. Contributes to the generation of a proton gradient across the mitochondrial membrane that is then used for ATP synthesis.</text>
</comment>
<comment type="similarity">
    <text evidence="17 20">Belongs to the cytochrome b family.</text>
</comment>
<keyword evidence="5 20" id="KW-0813">Transport</keyword>
<keyword evidence="10" id="KW-0999">Mitochondrion inner membrane</keyword>
<evidence type="ECO:0000256" key="16">
    <source>
        <dbReference type="ARBA" id="ARBA00023136"/>
    </source>
</evidence>
<dbReference type="GO" id="GO:0046872">
    <property type="term" value="F:metal ion binding"/>
    <property type="evidence" value="ECO:0007669"/>
    <property type="project" value="UniProtKB-UniRule"/>
</dbReference>
<comment type="cofactor">
    <cofactor evidence="20">
        <name>heme b</name>
        <dbReference type="ChEBI" id="CHEBI:60344"/>
    </cofactor>
    <text evidence="20">Binds 2 heme groups non-covalently.</text>
</comment>
<comment type="cofactor">
    <cofactor evidence="19">
        <name>heme</name>
        <dbReference type="ChEBI" id="CHEBI:30413"/>
    </cofactor>
    <text evidence="19">Binds 2 heme groups non-covalently.</text>
</comment>
<feature type="binding site" description="axial binding residue" evidence="19">
    <location>
        <position position="98"/>
    </location>
    <ligand>
        <name>heme b</name>
        <dbReference type="ChEBI" id="CHEBI:60344"/>
        <label>b566</label>
    </ligand>
    <ligandPart>
        <name>Fe</name>
        <dbReference type="ChEBI" id="CHEBI:18248"/>
    </ligandPart>
</feature>
<geneLocation type="mitochondrion" evidence="23"/>
<organism evidence="23">
    <name type="scientific">Aromia bungii</name>
    <dbReference type="NCBI Taxonomy" id="320466"/>
    <lineage>
        <taxon>Eukaryota</taxon>
        <taxon>Metazoa</taxon>
        <taxon>Ecdysozoa</taxon>
        <taxon>Arthropoda</taxon>
        <taxon>Hexapoda</taxon>
        <taxon>Insecta</taxon>
        <taxon>Pterygota</taxon>
        <taxon>Neoptera</taxon>
        <taxon>Endopterygota</taxon>
        <taxon>Coleoptera</taxon>
        <taxon>Polyphaga</taxon>
        <taxon>Cucujiformia</taxon>
        <taxon>Chrysomeloidea</taxon>
        <taxon>Cerambycidae</taxon>
        <taxon>Cerambycinae</taxon>
        <taxon>Callichromatini</taxon>
        <taxon>Aromia</taxon>
    </lineage>
</organism>
<feature type="binding site" evidence="18">
    <location>
        <position position="202"/>
    </location>
    <ligand>
        <name>a ubiquinone</name>
        <dbReference type="ChEBI" id="CHEBI:16389"/>
    </ligand>
</feature>
<evidence type="ECO:0000259" key="22">
    <source>
        <dbReference type="PROSITE" id="PS51003"/>
    </source>
</evidence>
<dbReference type="SUPFAM" id="SSF81648">
    <property type="entry name" value="a domain/subunit of cytochrome bc1 complex (Ubiquinol-cytochrome c reductase)"/>
    <property type="match status" value="1"/>
</dbReference>
<keyword evidence="7 20" id="KW-0679">Respiratory chain</keyword>
<evidence type="ECO:0000259" key="21">
    <source>
        <dbReference type="PROSITE" id="PS51002"/>
    </source>
</evidence>
<evidence type="ECO:0000256" key="12">
    <source>
        <dbReference type="ARBA" id="ARBA00022989"/>
    </source>
</evidence>
<feature type="binding site" description="axial binding residue" evidence="19">
    <location>
        <position position="183"/>
    </location>
    <ligand>
        <name>heme b</name>
        <dbReference type="ChEBI" id="CHEBI:60344"/>
        <label>b562</label>
    </ligand>
    <ligandPart>
        <name>Fe</name>
        <dbReference type="ChEBI" id="CHEBI:18248"/>
    </ligandPart>
</feature>
<evidence type="ECO:0000256" key="9">
    <source>
        <dbReference type="ARBA" id="ARBA00022723"/>
    </source>
</evidence>
<dbReference type="GeneID" id="63364721"/>
<dbReference type="GO" id="GO:0008121">
    <property type="term" value="F:quinol-cytochrome-c reductase activity"/>
    <property type="evidence" value="ECO:0007669"/>
    <property type="project" value="InterPro"/>
</dbReference>
<dbReference type="PIRSF" id="PIRSF038885">
    <property type="entry name" value="COB"/>
    <property type="match status" value="1"/>
</dbReference>
<dbReference type="RefSeq" id="YP_010024720.1">
    <property type="nucleotide sequence ID" value="NC_053714.1"/>
</dbReference>
<dbReference type="PROSITE" id="PS51003">
    <property type="entry name" value="CYTB_CTER"/>
    <property type="match status" value="1"/>
</dbReference>
<feature type="domain" description="Cytochrome b/b6 C-terminal region profile" evidence="22">
    <location>
        <begin position="211"/>
        <end position="378"/>
    </location>
</feature>
<feature type="transmembrane region" description="Helical" evidence="20">
    <location>
        <begin position="76"/>
        <end position="99"/>
    </location>
</feature>
<dbReference type="EMBL" id="MT371041">
    <property type="protein sequence ID" value="QOQ34998.1"/>
    <property type="molecule type" value="Genomic_DNA"/>
</dbReference>
<dbReference type="CDD" id="cd00290">
    <property type="entry name" value="cytochrome_b_C"/>
    <property type="match status" value="1"/>
</dbReference>
<feature type="transmembrane region" description="Helical" evidence="20">
    <location>
        <begin position="139"/>
        <end position="158"/>
    </location>
</feature>
<feature type="transmembrane region" description="Helical" evidence="20">
    <location>
        <begin position="230"/>
        <end position="251"/>
    </location>
</feature>
<feature type="transmembrane region" description="Helical" evidence="20">
    <location>
        <begin position="288"/>
        <end position="309"/>
    </location>
</feature>
<feature type="transmembrane region" description="Helical" evidence="20">
    <location>
        <begin position="179"/>
        <end position="200"/>
    </location>
</feature>
<dbReference type="AlphaFoldDB" id="A0A7M1I7D7"/>
<dbReference type="PROSITE" id="PS51002">
    <property type="entry name" value="CYTB_NTER"/>
    <property type="match status" value="1"/>
</dbReference>
<feature type="binding site" description="axial binding residue" evidence="19">
    <location>
        <position position="197"/>
    </location>
    <ligand>
        <name>heme b</name>
        <dbReference type="ChEBI" id="CHEBI:60344"/>
        <label>b566</label>
    </ligand>
    <ligandPart>
        <name>Fe</name>
        <dbReference type="ChEBI" id="CHEBI:18248"/>
    </ligandPart>
</feature>
<keyword evidence="8 20" id="KW-0812">Transmembrane</keyword>
<gene>
    <name evidence="23" type="primary">CYTB</name>
</gene>
<proteinExistence type="inferred from homology"/>
<keyword evidence="16 20" id="KW-0472">Membrane</keyword>
<keyword evidence="9 19" id="KW-0479">Metal-binding</keyword>
<dbReference type="Pfam" id="PF00033">
    <property type="entry name" value="Cytochrome_B"/>
    <property type="match status" value="1"/>
</dbReference>
<dbReference type="InterPro" id="IPR036150">
    <property type="entry name" value="Cyt_b/b6_C_sf"/>
</dbReference>
<sequence>MKMPIRKESPLIKIINNSLVDLPTPSNISAMWNFGSLLGMCLAIQILTGVFLSMHYCPNVELAFNSVAHICRDVNYGWLLRTLHANGASFFFICIYIHIGRGMYYSSYNLVETWMIGVTIFFIVMATAFLGYVLPWGQMSFWGATVITNLLSAIPYLGTNIVQWIWGGFAVDNATLTRFFTFHFLLPFIVTAMVIIHLLFLHQTGSNNPLGTNSNIDKMPFHPYFSFKDIVGFQVTVFLLVSLTLWNPYFLGDPDNFIPANPLVTPVHIQPEWYFLFAYAILRSIPNKLGGVLALVMSIAILYLMPFINKKKIQSNQFYPLNKFIFWMMVSIILMLTWIGSRPVEDPYILTGQILTVSYFLYYIINSITFKFWDNLNF</sequence>
<evidence type="ECO:0000256" key="8">
    <source>
        <dbReference type="ARBA" id="ARBA00022692"/>
    </source>
</evidence>
<evidence type="ECO:0000256" key="18">
    <source>
        <dbReference type="PIRSR" id="PIRSR038885-1"/>
    </source>
</evidence>
<dbReference type="InterPro" id="IPR030689">
    <property type="entry name" value="Cytochrome_b"/>
</dbReference>
<feature type="binding site" description="axial binding residue" evidence="19">
    <location>
        <position position="84"/>
    </location>
    <ligand>
        <name>heme b</name>
        <dbReference type="ChEBI" id="CHEBI:60344"/>
        <label>b562</label>
    </ligand>
    <ligandPart>
        <name>Fe</name>
        <dbReference type="ChEBI" id="CHEBI:18248"/>
    </ligandPart>
</feature>
<keyword evidence="15 20" id="KW-0496">Mitochondrion</keyword>
<evidence type="ECO:0000256" key="11">
    <source>
        <dbReference type="ARBA" id="ARBA00022982"/>
    </source>
</evidence>
<dbReference type="FunFam" id="1.20.810.10:FF:000002">
    <property type="entry name" value="Cytochrome b"/>
    <property type="match status" value="1"/>
</dbReference>
<comment type="subcellular location">
    <subcellularLocation>
        <location evidence="2">Mitochondrion inner membrane</location>
        <topology evidence="2">Multi-pass membrane protein</topology>
    </subcellularLocation>
</comment>
<evidence type="ECO:0000256" key="19">
    <source>
        <dbReference type="PIRSR" id="PIRSR038885-2"/>
    </source>
</evidence>
<name>A0A7M1I7D7_9CUCU</name>
<evidence type="ECO:0000256" key="7">
    <source>
        <dbReference type="ARBA" id="ARBA00022660"/>
    </source>
</evidence>
<evidence type="ECO:0000256" key="3">
    <source>
        <dbReference type="ARBA" id="ARBA00011649"/>
    </source>
</evidence>
<evidence type="ECO:0000256" key="13">
    <source>
        <dbReference type="ARBA" id="ARBA00023004"/>
    </source>
</evidence>
<evidence type="ECO:0000256" key="5">
    <source>
        <dbReference type="ARBA" id="ARBA00022448"/>
    </source>
</evidence>
<keyword evidence="12 20" id="KW-1133">Transmembrane helix</keyword>
<dbReference type="InterPro" id="IPR027387">
    <property type="entry name" value="Cytb/b6-like_sf"/>
</dbReference>
<evidence type="ECO:0000256" key="15">
    <source>
        <dbReference type="ARBA" id="ARBA00023128"/>
    </source>
</evidence>
<dbReference type="PANTHER" id="PTHR19271">
    <property type="entry name" value="CYTOCHROME B"/>
    <property type="match status" value="1"/>
</dbReference>
<evidence type="ECO:0000256" key="17">
    <source>
        <dbReference type="ARBA" id="ARBA00061233"/>
    </source>
</evidence>
<evidence type="ECO:0000256" key="14">
    <source>
        <dbReference type="ARBA" id="ARBA00023075"/>
    </source>
</evidence>
<evidence type="ECO:0000256" key="4">
    <source>
        <dbReference type="ARBA" id="ARBA00013531"/>
    </source>
</evidence>
<accession>A0A7M1I7D7</accession>
<dbReference type="GO" id="GO:0045275">
    <property type="term" value="C:respiratory chain complex III"/>
    <property type="evidence" value="ECO:0007669"/>
    <property type="project" value="InterPro"/>
</dbReference>
<keyword evidence="11 20" id="KW-0249">Electron transport</keyword>
<comment type="subunit">
    <text evidence="3">The main subunits of complex b-c1 are: cytochrome b, cytochrome c1 and the Rieske protein.</text>
</comment>
<evidence type="ECO:0000256" key="2">
    <source>
        <dbReference type="ARBA" id="ARBA00004448"/>
    </source>
</evidence>
<dbReference type="SUPFAM" id="SSF81342">
    <property type="entry name" value="Transmembrane di-heme cytochromes"/>
    <property type="match status" value="1"/>
</dbReference>
<feature type="transmembrane region" description="Helical" evidence="20">
    <location>
        <begin position="321"/>
        <end position="341"/>
    </location>
</feature>
<keyword evidence="14" id="KW-0830">Ubiquinone</keyword>
<dbReference type="InterPro" id="IPR005798">
    <property type="entry name" value="Cyt_b/b6_C"/>
</dbReference>
<evidence type="ECO:0000313" key="23">
    <source>
        <dbReference type="EMBL" id="QOQ34998.1"/>
    </source>
</evidence>
<dbReference type="Pfam" id="PF00032">
    <property type="entry name" value="Cytochrom_B_C"/>
    <property type="match status" value="1"/>
</dbReference>
<feature type="transmembrane region" description="Helical" evidence="20">
    <location>
        <begin position="347"/>
        <end position="365"/>
    </location>
</feature>
<dbReference type="Gene3D" id="1.20.810.10">
    <property type="entry name" value="Cytochrome Bc1 Complex, Chain C"/>
    <property type="match status" value="1"/>
</dbReference>
<keyword evidence="6 19" id="KW-0349">Heme</keyword>
<evidence type="ECO:0000256" key="1">
    <source>
        <dbReference type="ARBA" id="ARBA00002566"/>
    </source>
</evidence>
<keyword evidence="13 19" id="KW-0408">Iron</keyword>
<dbReference type="InterPro" id="IPR048259">
    <property type="entry name" value="Cytochrome_b_N_euk/bac"/>
</dbReference>
<dbReference type="GO" id="GO:0016491">
    <property type="term" value="F:oxidoreductase activity"/>
    <property type="evidence" value="ECO:0007669"/>
    <property type="project" value="UniProtKB-UniRule"/>
</dbReference>
<dbReference type="CTD" id="4519"/>
<protein>
    <recommendedName>
        <fullName evidence="4 20">Cytochrome b</fullName>
    </recommendedName>
</protein>
<dbReference type="GO" id="GO:0005743">
    <property type="term" value="C:mitochondrial inner membrane"/>
    <property type="evidence" value="ECO:0007669"/>
    <property type="project" value="UniProtKB-SubCell"/>
</dbReference>